<protein>
    <submittedName>
        <fullName evidence="4">Ribosomal RNA-processing protein 7 A</fullName>
    </submittedName>
</protein>
<comment type="similarity">
    <text evidence="1">Belongs to the RRP7 family.</text>
</comment>
<dbReference type="EMBL" id="GDHF01018796">
    <property type="protein sequence ID" value="JAI33518.1"/>
    <property type="molecule type" value="Transcribed_RNA"/>
</dbReference>
<dbReference type="AlphaFoldDB" id="A0A0K8V3Y2"/>
<evidence type="ECO:0000313" key="4">
    <source>
        <dbReference type="EMBL" id="JAI33518.1"/>
    </source>
</evidence>
<dbReference type="Pfam" id="PF17799">
    <property type="entry name" value="RRM_Rrp7"/>
    <property type="match status" value="1"/>
</dbReference>
<dbReference type="OrthoDB" id="5390at2759"/>
<dbReference type="Gene3D" id="6.10.250.1770">
    <property type="match status" value="1"/>
</dbReference>
<evidence type="ECO:0000259" key="3">
    <source>
        <dbReference type="Pfam" id="PF17799"/>
    </source>
</evidence>
<proteinExistence type="inferred from homology"/>
<sequence>MPEIEGYKVVPLRLTADRPLELCHHIYMREHFIRLEDADKPKGRTLFFLNVPPYVTEQSLGTFFRAKVDVPNTVSFAERPGRNESEKWQQNCVPFSASTTPFKFKVAYVVFHKNVGVKRALQLDSIDLFNSDGNCVLDSGMQLLHNQYEKRILDEVELQARIDKYIELYDKREKEAIEAAKNSEADADGWVTVGKQGRNAGFEQKESVVGRLEEKIVRGKKKKELENFYTFQIRESKMKNIIELRKKFEEDKQKIEALKKTRRFRPF</sequence>
<dbReference type="InterPro" id="IPR024326">
    <property type="entry name" value="RRP7_C"/>
</dbReference>
<dbReference type="GO" id="GO:0000028">
    <property type="term" value="P:ribosomal small subunit assembly"/>
    <property type="evidence" value="ECO:0007669"/>
    <property type="project" value="TreeGrafter"/>
</dbReference>
<name>A0A0K8V3Y2_BACLA</name>
<evidence type="ECO:0000256" key="1">
    <source>
        <dbReference type="ARBA" id="ARBA00006110"/>
    </source>
</evidence>
<dbReference type="InterPro" id="IPR040446">
    <property type="entry name" value="RRP7"/>
</dbReference>
<reference evidence="4" key="1">
    <citation type="submission" date="2015-06" db="EMBL/GenBank/DDBJ databases">
        <authorList>
            <person name="Hoefler B.C."/>
            <person name="Straight P.D."/>
        </authorList>
    </citation>
    <scope>NUCLEOTIDE SEQUENCE</scope>
</reference>
<dbReference type="PANTHER" id="PTHR13191">
    <property type="entry name" value="RIBOSOMAL RNA PROCESSING PROTEIN 7-RELATED"/>
    <property type="match status" value="1"/>
</dbReference>
<dbReference type="GO" id="GO:0006364">
    <property type="term" value="P:rRNA processing"/>
    <property type="evidence" value="ECO:0007669"/>
    <property type="project" value="TreeGrafter"/>
</dbReference>
<dbReference type="GO" id="GO:0034456">
    <property type="term" value="C:UTP-C complex"/>
    <property type="evidence" value="ECO:0007669"/>
    <property type="project" value="TreeGrafter"/>
</dbReference>
<feature type="domain" description="Rrp7 RRM-like N-terminal" evidence="3">
    <location>
        <begin position="3"/>
        <end position="66"/>
    </location>
</feature>
<dbReference type="PANTHER" id="PTHR13191:SF0">
    <property type="entry name" value="RIBOSOMAL RNA-PROCESSING PROTEIN 7 HOMOLOG A-RELATED"/>
    <property type="match status" value="1"/>
</dbReference>
<dbReference type="Pfam" id="PF12923">
    <property type="entry name" value="RRP7"/>
    <property type="match status" value="1"/>
</dbReference>
<accession>A0A0K8V3Y2</accession>
<dbReference type="GO" id="GO:0032545">
    <property type="term" value="C:CURI complex"/>
    <property type="evidence" value="ECO:0007669"/>
    <property type="project" value="TreeGrafter"/>
</dbReference>
<dbReference type="CDD" id="cd12951">
    <property type="entry name" value="RRP7_Rrp7A"/>
    <property type="match status" value="1"/>
</dbReference>
<gene>
    <name evidence="4" type="primary">Rrp7a</name>
    <name evidence="4" type="ORF">c0_g1_i1</name>
</gene>
<dbReference type="GeneID" id="108969849"/>
<evidence type="ECO:0000259" key="2">
    <source>
        <dbReference type="Pfam" id="PF12923"/>
    </source>
</evidence>
<feature type="domain" description="Ribosomal RNA-processing protein 7 C-terminal" evidence="2">
    <location>
        <begin position="150"/>
        <end position="267"/>
    </location>
</feature>
<dbReference type="InterPro" id="IPR040447">
    <property type="entry name" value="RRM_Rrp7"/>
</dbReference>
<organism evidence="4">
    <name type="scientific">Bactrocera latifrons</name>
    <name type="common">Malaysian fruit fly</name>
    <name type="synonym">Chaetodacus latifrons</name>
    <dbReference type="NCBI Taxonomy" id="174628"/>
    <lineage>
        <taxon>Eukaryota</taxon>
        <taxon>Metazoa</taxon>
        <taxon>Ecdysozoa</taxon>
        <taxon>Arthropoda</taxon>
        <taxon>Hexapoda</taxon>
        <taxon>Insecta</taxon>
        <taxon>Pterygota</taxon>
        <taxon>Neoptera</taxon>
        <taxon>Endopterygota</taxon>
        <taxon>Diptera</taxon>
        <taxon>Brachycera</taxon>
        <taxon>Muscomorpha</taxon>
        <taxon>Tephritoidea</taxon>
        <taxon>Tephritidae</taxon>
        <taxon>Bactrocera</taxon>
        <taxon>Bactrocera</taxon>
    </lineage>
</organism>